<keyword evidence="6" id="KW-0732">Signal</keyword>
<feature type="chain" id="PRO_5031252461" description="gamma-glutamylcyclotransferase" evidence="6">
    <location>
        <begin position="24"/>
        <end position="288"/>
    </location>
</feature>
<dbReference type="GO" id="GO:0003839">
    <property type="term" value="F:gamma-glutamylcyclotransferase activity"/>
    <property type="evidence" value="ECO:0007669"/>
    <property type="project" value="UniProtKB-EC"/>
</dbReference>
<evidence type="ECO:0000256" key="2">
    <source>
        <dbReference type="ARBA" id="ARBA00023239"/>
    </source>
</evidence>
<dbReference type="SUPFAM" id="SSF110857">
    <property type="entry name" value="Gamma-glutamyl cyclotransferase-like"/>
    <property type="match status" value="1"/>
</dbReference>
<reference evidence="7" key="1">
    <citation type="submission" date="2021-01" db="EMBL/GenBank/DDBJ databases">
        <authorList>
            <person name="Corre E."/>
            <person name="Pelletier E."/>
            <person name="Niang G."/>
            <person name="Scheremetjew M."/>
            <person name="Finn R."/>
            <person name="Kale V."/>
            <person name="Holt S."/>
            <person name="Cochrane G."/>
            <person name="Meng A."/>
            <person name="Brown T."/>
            <person name="Cohen L."/>
        </authorList>
    </citation>
    <scope>NUCLEOTIDE SEQUENCE</scope>
    <source>
        <strain evidence="7">CCMP3107</strain>
    </source>
</reference>
<dbReference type="EMBL" id="HBIU01016555">
    <property type="protein sequence ID" value="CAE0629023.1"/>
    <property type="molecule type" value="Transcribed_RNA"/>
</dbReference>
<dbReference type="Gene3D" id="3.10.490.10">
    <property type="entry name" value="Gamma-glutamyl cyclotransferase-like"/>
    <property type="match status" value="1"/>
</dbReference>
<feature type="compositionally biased region" description="Basic and acidic residues" evidence="5">
    <location>
        <begin position="177"/>
        <end position="187"/>
    </location>
</feature>
<evidence type="ECO:0000256" key="5">
    <source>
        <dbReference type="SAM" id="MobiDB-lite"/>
    </source>
</evidence>
<protein>
    <recommendedName>
        <fullName evidence="1">gamma-glutamylcyclotransferase</fullName>
        <ecNumber evidence="1">4.3.2.9</ecNumber>
    </recommendedName>
</protein>
<dbReference type="InterPro" id="IPR017939">
    <property type="entry name" value="G-Glutamylcylcotransferase"/>
</dbReference>
<dbReference type="InterPro" id="IPR013024">
    <property type="entry name" value="GGCT-like"/>
</dbReference>
<dbReference type="PANTHER" id="PTHR12935:SF0">
    <property type="entry name" value="GAMMA-GLUTAMYLCYCLOTRANSFERASE"/>
    <property type="match status" value="1"/>
</dbReference>
<dbReference type="PANTHER" id="PTHR12935">
    <property type="entry name" value="GAMMA-GLUTAMYLCYCLOTRANSFERASE"/>
    <property type="match status" value="1"/>
</dbReference>
<dbReference type="EC" id="4.3.2.9" evidence="1"/>
<evidence type="ECO:0000256" key="1">
    <source>
        <dbReference type="ARBA" id="ARBA00012346"/>
    </source>
</evidence>
<gene>
    <name evidence="7" type="ORF">HAKA00212_LOCUS7705</name>
</gene>
<proteinExistence type="predicted"/>
<dbReference type="InterPro" id="IPR036568">
    <property type="entry name" value="GGCT-like_sf"/>
</dbReference>
<organism evidence="7">
    <name type="scientific">Heterosigma akashiwo</name>
    <name type="common">Chromophytic alga</name>
    <name type="synonym">Heterosigma carterae</name>
    <dbReference type="NCBI Taxonomy" id="2829"/>
    <lineage>
        <taxon>Eukaryota</taxon>
        <taxon>Sar</taxon>
        <taxon>Stramenopiles</taxon>
        <taxon>Ochrophyta</taxon>
        <taxon>Raphidophyceae</taxon>
        <taxon>Chattonellales</taxon>
        <taxon>Chattonellaceae</taxon>
        <taxon>Heterosigma</taxon>
    </lineage>
</organism>
<dbReference type="CDD" id="cd06661">
    <property type="entry name" value="GGCT_like"/>
    <property type="match status" value="1"/>
</dbReference>
<dbReference type="AlphaFoldDB" id="A0A7S4D514"/>
<evidence type="ECO:0000256" key="3">
    <source>
        <dbReference type="PIRSR" id="PIRSR617939-1"/>
    </source>
</evidence>
<sequence length="288" mass="31769">MDRLFCLLTLLVGFLILAAHTDAFVTERSKGLRRSWTLKQLQNKVHMMNSAVPDKQATTVNYFAYGSNMSPGVLQGLRGIQPLSQTPAVLYGYRLRFNLPGMPGLDPSFASIEPVTKKRGMGGKLPAAATDYGLSEVHGLVFELRQQDFRHVCRTEGVPYAYSVRSVVLDTYTPHHRCPEEGEDKTRDHNHHKPISPSPGQRPATLQAQTLVSPPLAALRTPLGRDVAPSPSYLQIMREAARAGGLDPRWQRHLGGLRASPWALGGGLAGPAARLGELRVEAQRRRRQ</sequence>
<evidence type="ECO:0000256" key="4">
    <source>
        <dbReference type="PIRSR" id="PIRSR617939-2"/>
    </source>
</evidence>
<evidence type="ECO:0000313" key="7">
    <source>
        <dbReference type="EMBL" id="CAE0629023.1"/>
    </source>
</evidence>
<accession>A0A7S4D514</accession>
<feature type="region of interest" description="Disordered" evidence="5">
    <location>
        <begin position="177"/>
        <end position="203"/>
    </location>
</feature>
<evidence type="ECO:0000256" key="6">
    <source>
        <dbReference type="SAM" id="SignalP"/>
    </source>
</evidence>
<keyword evidence="2" id="KW-0456">Lyase</keyword>
<feature type="signal peptide" evidence="6">
    <location>
        <begin position="1"/>
        <end position="23"/>
    </location>
</feature>
<name>A0A7S4D514_HETAK</name>
<feature type="active site" description="Proton acceptor" evidence="3">
    <location>
        <position position="156"/>
    </location>
</feature>
<feature type="binding site" evidence="4">
    <location>
        <begin position="62"/>
        <end position="67"/>
    </location>
    <ligand>
        <name>substrate</name>
    </ligand>
</feature>